<name>A0ABW5XNI3_9SPHI</name>
<evidence type="ECO:0000313" key="2">
    <source>
        <dbReference type="Proteomes" id="UP001597601"/>
    </source>
</evidence>
<dbReference type="Proteomes" id="UP001597601">
    <property type="component" value="Unassembled WGS sequence"/>
</dbReference>
<dbReference type="EMBL" id="JBHUON010000003">
    <property type="protein sequence ID" value="MFD2863954.1"/>
    <property type="molecule type" value="Genomic_DNA"/>
</dbReference>
<accession>A0ABW5XNI3</accession>
<sequence length="569" mass="63343">MLKYLVIWFVLLGSNTFGQNLPRNIGFEAGSLNGWNCKVGKIDTAGNLTIADSYQIAERHVVYSQDVIGDERDRFGGFPKICPNGGGKYSVRLGNEQAGGEAESIYYTFFVPANATLGYSITFNYAVVFQNPDHKDYEQPRFTARVFDVADNKYVDCPYLEFSASSSLPGFQLSNVKANNQNNTSTQADVYFKDWSSATIDLSQHLGKLMRIEFITNDCTKGGHFGYAYIDVDESKSSAPVTGNIYCAGQSNITLRGPEGFYKYQWFSDNSQLVGESQNLSIFPPPPDYTSYRLRVTPYPDLGCPSDFKTEIIRQADNFELVVHDQTGCPETGVDLTAAAVTAGSTPGLVYTYYTEASLRNHVRDSTRVSLSGTYYILGTAQSGCADVKTVKVVFTPPDIKTFDPAPARYPETIDLTKTYIKRDDLTYTYFTDADATIPLINYATINKSGTYYIKAKNRLGCESTTSVRVELLPPLPFVVTVPNTFTPNNDGINDRFGIKLDGFIKFNSIDVFNRNGQLIFNTHSISDLWDGNFKGQPLPTGTYYWLFNGLDTYYNKAVVKNGYVSIVR</sequence>
<keyword evidence="2" id="KW-1185">Reference proteome</keyword>
<dbReference type="RefSeq" id="WP_377123993.1">
    <property type="nucleotide sequence ID" value="NZ_JBHUON010000003.1"/>
</dbReference>
<comment type="caution">
    <text evidence="1">The sequence shown here is derived from an EMBL/GenBank/DDBJ whole genome shotgun (WGS) entry which is preliminary data.</text>
</comment>
<dbReference type="NCBIfam" id="TIGR04131">
    <property type="entry name" value="Bac_Flav_CTERM"/>
    <property type="match status" value="1"/>
</dbReference>
<gene>
    <name evidence="1" type="ORF">ACFSYC_04570</name>
</gene>
<reference evidence="2" key="1">
    <citation type="journal article" date="2019" name="Int. J. Syst. Evol. Microbiol.">
        <title>The Global Catalogue of Microorganisms (GCM) 10K type strain sequencing project: providing services to taxonomists for standard genome sequencing and annotation.</title>
        <authorList>
            <consortium name="The Broad Institute Genomics Platform"/>
            <consortium name="The Broad Institute Genome Sequencing Center for Infectious Disease"/>
            <person name="Wu L."/>
            <person name="Ma J."/>
        </authorList>
    </citation>
    <scope>NUCLEOTIDE SEQUENCE [LARGE SCALE GENOMIC DNA]</scope>
    <source>
        <strain evidence="2">KCTC 52232</strain>
    </source>
</reference>
<proteinExistence type="predicted"/>
<organism evidence="1 2">
    <name type="scientific">Mucilaginibacter antarcticus</name>
    <dbReference type="NCBI Taxonomy" id="1855725"/>
    <lineage>
        <taxon>Bacteria</taxon>
        <taxon>Pseudomonadati</taxon>
        <taxon>Bacteroidota</taxon>
        <taxon>Sphingobacteriia</taxon>
        <taxon>Sphingobacteriales</taxon>
        <taxon>Sphingobacteriaceae</taxon>
        <taxon>Mucilaginibacter</taxon>
    </lineage>
</organism>
<protein>
    <submittedName>
        <fullName evidence="1">Gliding motility-associated C-terminal domain-containing protein</fullName>
    </submittedName>
</protein>
<dbReference type="Pfam" id="PF13585">
    <property type="entry name" value="CHU_C"/>
    <property type="match status" value="1"/>
</dbReference>
<evidence type="ECO:0000313" key="1">
    <source>
        <dbReference type="EMBL" id="MFD2863954.1"/>
    </source>
</evidence>
<dbReference type="InterPro" id="IPR026341">
    <property type="entry name" value="T9SS_type_B"/>
</dbReference>